<evidence type="ECO:0000256" key="3">
    <source>
        <dbReference type="ARBA" id="ARBA00023002"/>
    </source>
</evidence>
<evidence type="ECO:0000313" key="6">
    <source>
        <dbReference type="Proteomes" id="UP000655589"/>
    </source>
</evidence>
<sequence>MTDRTPPADGLVVVSGNPRPGSRTLAVAEAVARRLAPALGLSDGDPGEPVDLALLAPEVLTGSPTVTAARERVAAARVVVVATPVYKASYTGLLKAFLDGYGPDALAGVVVVPVVVSASPAHALAGEVHLRPVLVELGASVPTRTVAVTEAQLPDLDDLLHTWADRWADVVARSAPARVTT</sequence>
<organism evidence="5 6">
    <name type="scientific">Promicromonospora citrea</name>
    <dbReference type="NCBI Taxonomy" id="43677"/>
    <lineage>
        <taxon>Bacteria</taxon>
        <taxon>Bacillati</taxon>
        <taxon>Actinomycetota</taxon>
        <taxon>Actinomycetes</taxon>
        <taxon>Micrococcales</taxon>
        <taxon>Promicromonosporaceae</taxon>
        <taxon>Promicromonospora</taxon>
    </lineage>
</organism>
<keyword evidence="1" id="KW-0285">Flavoprotein</keyword>
<dbReference type="PANTHER" id="PTHR43408">
    <property type="entry name" value="FMN REDUCTASE (NADPH)"/>
    <property type="match status" value="1"/>
</dbReference>
<reference evidence="5" key="2">
    <citation type="submission" date="2020-09" db="EMBL/GenBank/DDBJ databases">
        <authorList>
            <person name="Sun Q."/>
            <person name="Ohkuma M."/>
        </authorList>
    </citation>
    <scope>NUCLEOTIDE SEQUENCE</scope>
    <source>
        <strain evidence="5">JCM 3051</strain>
    </source>
</reference>
<dbReference type="InterPro" id="IPR005025">
    <property type="entry name" value="FMN_Rdtase-like_dom"/>
</dbReference>
<accession>A0A8H9L7U4</accession>
<gene>
    <name evidence="5" type="ORF">GCM10010102_40210</name>
</gene>
<dbReference type="InterPro" id="IPR051814">
    <property type="entry name" value="NAD(P)H-dep_FMN_reductase"/>
</dbReference>
<dbReference type="SUPFAM" id="SSF52218">
    <property type="entry name" value="Flavoproteins"/>
    <property type="match status" value="1"/>
</dbReference>
<dbReference type="GO" id="GO:0016491">
    <property type="term" value="F:oxidoreductase activity"/>
    <property type="evidence" value="ECO:0007669"/>
    <property type="project" value="UniProtKB-KW"/>
</dbReference>
<keyword evidence="6" id="KW-1185">Reference proteome</keyword>
<keyword evidence="3" id="KW-0560">Oxidoreductase</keyword>
<proteinExistence type="predicted"/>
<reference evidence="5" key="1">
    <citation type="journal article" date="2014" name="Int. J. Syst. Evol. Microbiol.">
        <title>Complete genome sequence of Corynebacterium casei LMG S-19264T (=DSM 44701T), isolated from a smear-ripened cheese.</title>
        <authorList>
            <consortium name="US DOE Joint Genome Institute (JGI-PGF)"/>
            <person name="Walter F."/>
            <person name="Albersmeier A."/>
            <person name="Kalinowski J."/>
            <person name="Ruckert C."/>
        </authorList>
    </citation>
    <scope>NUCLEOTIDE SEQUENCE</scope>
    <source>
        <strain evidence="5">JCM 3051</strain>
    </source>
</reference>
<evidence type="ECO:0000256" key="1">
    <source>
        <dbReference type="ARBA" id="ARBA00022630"/>
    </source>
</evidence>
<dbReference type="InterPro" id="IPR029039">
    <property type="entry name" value="Flavoprotein-like_sf"/>
</dbReference>
<evidence type="ECO:0000313" key="5">
    <source>
        <dbReference type="EMBL" id="GGM40624.1"/>
    </source>
</evidence>
<name>A0A8H9L7U4_9MICO</name>
<evidence type="ECO:0000259" key="4">
    <source>
        <dbReference type="Pfam" id="PF03358"/>
    </source>
</evidence>
<comment type="caution">
    <text evidence="5">The sequence shown here is derived from an EMBL/GenBank/DDBJ whole genome shotgun (WGS) entry which is preliminary data.</text>
</comment>
<dbReference type="Gene3D" id="3.40.50.360">
    <property type="match status" value="1"/>
</dbReference>
<protein>
    <submittedName>
        <fullName evidence="5">FMN reductase</fullName>
    </submittedName>
</protein>
<dbReference type="Proteomes" id="UP000655589">
    <property type="component" value="Unassembled WGS sequence"/>
</dbReference>
<dbReference type="Pfam" id="PF03358">
    <property type="entry name" value="FMN_red"/>
    <property type="match status" value="1"/>
</dbReference>
<dbReference type="PANTHER" id="PTHR43408:SF1">
    <property type="entry name" value="FMN REDUCTASE (NADPH)"/>
    <property type="match status" value="1"/>
</dbReference>
<dbReference type="AlphaFoldDB" id="A0A8H9L7U4"/>
<evidence type="ECO:0000256" key="2">
    <source>
        <dbReference type="ARBA" id="ARBA00022643"/>
    </source>
</evidence>
<feature type="domain" description="NADPH-dependent FMN reductase-like" evidence="4">
    <location>
        <begin position="11"/>
        <end position="151"/>
    </location>
</feature>
<dbReference type="EMBL" id="BMPT01000021">
    <property type="protein sequence ID" value="GGM40624.1"/>
    <property type="molecule type" value="Genomic_DNA"/>
</dbReference>
<dbReference type="RefSeq" id="WP_171104053.1">
    <property type="nucleotide sequence ID" value="NZ_BMPT01000021.1"/>
</dbReference>
<keyword evidence="2" id="KW-0288">FMN</keyword>